<dbReference type="PROSITE" id="PS00108">
    <property type="entry name" value="PROTEIN_KINASE_ST"/>
    <property type="match status" value="1"/>
</dbReference>
<dbReference type="PANTHER" id="PTHR22974:SF21">
    <property type="entry name" value="DUAL SPECIFICITY PROTEIN KINASE TTK"/>
    <property type="match status" value="1"/>
</dbReference>
<sequence>MSPTPLAAGGRYSSIGRRTSARLAHRGGQPAPSQPAAPQYPTVTDSSDDERLSPMKLSAITKALLGGTHISDACSTDVAAPAALAASRRTSIPSQTSIPGPSRPTSGDQESSWRRAREQAAAPSSRPPTPPSRPVSREGRRRSSIPTPVKPATRDQASSAQGRRIVRHTRTGSNQSSRNPSPAASRDSSPAPRKRVVRLHAPTSANRAHNPSISGTQRSNSLRNSLSSSTRAKRPGSTDGPPKPASTHSPEARQPGSSTKTPPVPIRTVRITVGSSGHKSASGTSSDVRPRHTTRSSDRDGRVAPTAAPAPAAVAPQTSMRVKRVAKTPGSFLSGPARRGRQRQSEEDIEGQSEVEAFGVGQEPGSQQPQVRHDEHPGSSAERVPDYLERLERLASGSPVSARDTARAALRRHKSTFMTPVSQRKPVQTHLPLVYHVRSPVIPEATSENKENAAPAGLVSAVPAASRATSSRSIPSEKPPAPIMVEPVEPIQPYAPAIPQILAARSHNTSQRPPPPPPPPPKMSVAETATTAAGASTTVQANKKKQFLLRVNGKTYTRIDSLGRGGSGKVYRVSAENGKLLALKRVSLENLDERVIKGYHGEIDLLQRLNGVNRVIQLIDHEFNAEKKMLSLVLEPGELDFNTFLRSRAMEDSRFDPVFIRYWWKEMVECVQSVHERDIIHTDLKPANFVIAQGRLKVIDFGIANAIQTDMTINVHRDAQIGTPNYMSPESLMDSKEYALTTAYKGQFNAPPLQRPKHFKLGKASDVWSLGCILYQMVYGQCPFAKIAHMAVRVHAIKDWNHPIDFPDHTEDGSRVPPSLIRTMRRCLDRDATERPTCDELLSPTDPFLYPLELAPEVFAAADHGRILPITQELLRDVVWDVAQRVRRGDAVDAEVLKLWPAAYWASCKKSLVLRGMNASGEGQQRRDV</sequence>
<evidence type="ECO:0000256" key="1">
    <source>
        <dbReference type="ARBA" id="ARBA00022527"/>
    </source>
</evidence>
<keyword evidence="1" id="KW-0723">Serine/threonine-protein kinase</keyword>
<evidence type="ECO:0000256" key="7">
    <source>
        <dbReference type="SAM" id="MobiDB-lite"/>
    </source>
</evidence>
<dbReference type="GO" id="GO:0007094">
    <property type="term" value="P:mitotic spindle assembly checkpoint signaling"/>
    <property type="evidence" value="ECO:0007669"/>
    <property type="project" value="TreeGrafter"/>
</dbReference>
<feature type="compositionally biased region" description="Low complexity" evidence="7">
    <location>
        <begin position="303"/>
        <end position="316"/>
    </location>
</feature>
<organism evidence="9 10">
    <name type="scientific">Staphylotrichum tortipilum</name>
    <dbReference type="NCBI Taxonomy" id="2831512"/>
    <lineage>
        <taxon>Eukaryota</taxon>
        <taxon>Fungi</taxon>
        <taxon>Dikarya</taxon>
        <taxon>Ascomycota</taxon>
        <taxon>Pezizomycotina</taxon>
        <taxon>Sordariomycetes</taxon>
        <taxon>Sordariomycetidae</taxon>
        <taxon>Sordariales</taxon>
        <taxon>Chaetomiaceae</taxon>
        <taxon>Staphylotrichum</taxon>
    </lineage>
</organism>
<dbReference type="GO" id="GO:0033316">
    <property type="term" value="P:meiotic spindle assembly checkpoint signaling"/>
    <property type="evidence" value="ECO:0007669"/>
    <property type="project" value="TreeGrafter"/>
</dbReference>
<evidence type="ECO:0000313" key="9">
    <source>
        <dbReference type="EMBL" id="KAK3901598.1"/>
    </source>
</evidence>
<dbReference type="EMBL" id="MU855568">
    <property type="protein sequence ID" value="KAK3901598.1"/>
    <property type="molecule type" value="Genomic_DNA"/>
</dbReference>
<dbReference type="GO" id="GO:0098813">
    <property type="term" value="P:nuclear chromosome segregation"/>
    <property type="evidence" value="ECO:0007669"/>
    <property type="project" value="UniProtKB-ARBA"/>
</dbReference>
<feature type="compositionally biased region" description="Pro residues" evidence="7">
    <location>
        <begin position="512"/>
        <end position="522"/>
    </location>
</feature>
<evidence type="ECO:0000256" key="5">
    <source>
        <dbReference type="ARBA" id="ARBA00022840"/>
    </source>
</evidence>
<dbReference type="PROSITE" id="PS50011">
    <property type="entry name" value="PROTEIN_KINASE_DOM"/>
    <property type="match status" value="1"/>
</dbReference>
<dbReference type="PROSITE" id="PS00107">
    <property type="entry name" value="PROTEIN_KINASE_ATP"/>
    <property type="match status" value="1"/>
</dbReference>
<reference evidence="9" key="1">
    <citation type="journal article" date="2023" name="Mol. Phylogenet. Evol.">
        <title>Genome-scale phylogeny and comparative genomics of the fungal order Sordariales.</title>
        <authorList>
            <person name="Hensen N."/>
            <person name="Bonometti L."/>
            <person name="Westerberg I."/>
            <person name="Brannstrom I.O."/>
            <person name="Guillou S."/>
            <person name="Cros-Aarteil S."/>
            <person name="Calhoun S."/>
            <person name="Haridas S."/>
            <person name="Kuo A."/>
            <person name="Mondo S."/>
            <person name="Pangilinan J."/>
            <person name="Riley R."/>
            <person name="LaButti K."/>
            <person name="Andreopoulos B."/>
            <person name="Lipzen A."/>
            <person name="Chen C."/>
            <person name="Yan M."/>
            <person name="Daum C."/>
            <person name="Ng V."/>
            <person name="Clum A."/>
            <person name="Steindorff A."/>
            <person name="Ohm R.A."/>
            <person name="Martin F."/>
            <person name="Silar P."/>
            <person name="Natvig D.O."/>
            <person name="Lalanne C."/>
            <person name="Gautier V."/>
            <person name="Ament-Velasquez S.L."/>
            <person name="Kruys A."/>
            <person name="Hutchinson M.I."/>
            <person name="Powell A.J."/>
            <person name="Barry K."/>
            <person name="Miller A.N."/>
            <person name="Grigoriev I.V."/>
            <person name="Debuchy R."/>
            <person name="Gladieux P."/>
            <person name="Hiltunen Thoren M."/>
            <person name="Johannesson H."/>
        </authorList>
    </citation>
    <scope>NUCLEOTIDE SEQUENCE</scope>
    <source>
        <strain evidence="9">CBS 103.79</strain>
    </source>
</reference>
<feature type="region of interest" description="Disordered" evidence="7">
    <location>
        <begin position="85"/>
        <end position="387"/>
    </location>
</feature>
<dbReference type="CDD" id="cd14131">
    <property type="entry name" value="PKc_Mps1"/>
    <property type="match status" value="1"/>
</dbReference>
<dbReference type="Gene3D" id="1.10.510.10">
    <property type="entry name" value="Transferase(Phosphotransferase) domain 1"/>
    <property type="match status" value="1"/>
</dbReference>
<feature type="compositionally biased region" description="Polar residues" evidence="7">
    <location>
        <begin position="88"/>
        <end position="110"/>
    </location>
</feature>
<dbReference type="SUPFAM" id="SSF56112">
    <property type="entry name" value="Protein kinase-like (PK-like)"/>
    <property type="match status" value="1"/>
</dbReference>
<dbReference type="GO" id="GO:0034501">
    <property type="term" value="P:protein localization to kinetochore"/>
    <property type="evidence" value="ECO:0007669"/>
    <property type="project" value="TreeGrafter"/>
</dbReference>
<dbReference type="SMART" id="SM00220">
    <property type="entry name" value="S_TKc"/>
    <property type="match status" value="1"/>
</dbReference>
<name>A0AAN6MKM1_9PEZI</name>
<dbReference type="GO" id="GO:0004712">
    <property type="term" value="F:protein serine/threonine/tyrosine kinase activity"/>
    <property type="evidence" value="ECO:0007669"/>
    <property type="project" value="TreeGrafter"/>
</dbReference>
<dbReference type="GO" id="GO:0004674">
    <property type="term" value="F:protein serine/threonine kinase activity"/>
    <property type="evidence" value="ECO:0007669"/>
    <property type="project" value="UniProtKB-KW"/>
</dbReference>
<feature type="compositionally biased region" description="Basic and acidic residues" evidence="7">
    <location>
        <begin position="371"/>
        <end position="387"/>
    </location>
</feature>
<feature type="compositionally biased region" description="Low complexity" evidence="7">
    <location>
        <begin position="274"/>
        <end position="286"/>
    </location>
</feature>
<dbReference type="Proteomes" id="UP001303889">
    <property type="component" value="Unassembled WGS sequence"/>
</dbReference>
<dbReference type="Gene3D" id="3.30.200.20">
    <property type="entry name" value="Phosphorylase Kinase, domain 1"/>
    <property type="match status" value="1"/>
</dbReference>
<feature type="compositionally biased region" description="Low complexity" evidence="7">
    <location>
        <begin position="218"/>
        <end position="229"/>
    </location>
</feature>
<dbReference type="GO" id="GO:0005524">
    <property type="term" value="F:ATP binding"/>
    <property type="evidence" value="ECO:0007669"/>
    <property type="project" value="UniProtKB-UniRule"/>
</dbReference>
<evidence type="ECO:0000256" key="4">
    <source>
        <dbReference type="ARBA" id="ARBA00022777"/>
    </source>
</evidence>
<feature type="region of interest" description="Disordered" evidence="7">
    <location>
        <begin position="1"/>
        <end position="54"/>
    </location>
</feature>
<feature type="region of interest" description="Disordered" evidence="7">
    <location>
        <begin position="506"/>
        <end position="525"/>
    </location>
</feature>
<dbReference type="FunFam" id="3.30.200.20:FF:000131">
    <property type="entry name" value="Dual specificity protein kinase TTK"/>
    <property type="match status" value="1"/>
</dbReference>
<evidence type="ECO:0000256" key="6">
    <source>
        <dbReference type="PROSITE-ProRule" id="PRU10141"/>
    </source>
</evidence>
<dbReference type="AlphaFoldDB" id="A0AAN6MKM1"/>
<evidence type="ECO:0000313" key="10">
    <source>
        <dbReference type="Proteomes" id="UP001303889"/>
    </source>
</evidence>
<dbReference type="InterPro" id="IPR011009">
    <property type="entry name" value="Kinase-like_dom_sf"/>
</dbReference>
<reference evidence="9" key="2">
    <citation type="submission" date="2023-05" db="EMBL/GenBank/DDBJ databases">
        <authorList>
            <consortium name="Lawrence Berkeley National Laboratory"/>
            <person name="Steindorff A."/>
            <person name="Hensen N."/>
            <person name="Bonometti L."/>
            <person name="Westerberg I."/>
            <person name="Brannstrom I.O."/>
            <person name="Guillou S."/>
            <person name="Cros-Aarteil S."/>
            <person name="Calhoun S."/>
            <person name="Haridas S."/>
            <person name="Kuo A."/>
            <person name="Mondo S."/>
            <person name="Pangilinan J."/>
            <person name="Riley R."/>
            <person name="Labutti K."/>
            <person name="Andreopoulos B."/>
            <person name="Lipzen A."/>
            <person name="Chen C."/>
            <person name="Yanf M."/>
            <person name="Daum C."/>
            <person name="Ng V."/>
            <person name="Clum A."/>
            <person name="Ohm R."/>
            <person name="Martin F."/>
            <person name="Silar P."/>
            <person name="Natvig D."/>
            <person name="Lalanne C."/>
            <person name="Gautier V."/>
            <person name="Ament-Velasquez S.L."/>
            <person name="Kruys A."/>
            <person name="Hutchinson M.I."/>
            <person name="Powell A.J."/>
            <person name="Barry K."/>
            <person name="Miller A.N."/>
            <person name="Grigoriev I.V."/>
            <person name="Debuchy R."/>
            <person name="Gladieux P."/>
            <person name="Thoren M.H."/>
            <person name="Johannesson H."/>
        </authorList>
    </citation>
    <scope>NUCLEOTIDE SEQUENCE</scope>
    <source>
        <strain evidence="9">CBS 103.79</strain>
    </source>
</reference>
<proteinExistence type="predicted"/>
<keyword evidence="4 9" id="KW-0418">Kinase</keyword>
<dbReference type="GO" id="GO:0000776">
    <property type="term" value="C:kinetochore"/>
    <property type="evidence" value="ECO:0007669"/>
    <property type="project" value="TreeGrafter"/>
</dbReference>
<feature type="compositionally biased region" description="Low complexity" evidence="7">
    <location>
        <begin position="29"/>
        <end position="41"/>
    </location>
</feature>
<dbReference type="PANTHER" id="PTHR22974">
    <property type="entry name" value="MIXED LINEAGE PROTEIN KINASE"/>
    <property type="match status" value="1"/>
</dbReference>
<evidence type="ECO:0000256" key="2">
    <source>
        <dbReference type="ARBA" id="ARBA00022679"/>
    </source>
</evidence>
<dbReference type="InterPro" id="IPR000719">
    <property type="entry name" value="Prot_kinase_dom"/>
</dbReference>
<dbReference type="InterPro" id="IPR008271">
    <property type="entry name" value="Ser/Thr_kinase_AS"/>
</dbReference>
<accession>A0AAN6MKM1</accession>
<feature type="region of interest" description="Disordered" evidence="7">
    <location>
        <begin position="446"/>
        <end position="482"/>
    </location>
</feature>
<feature type="compositionally biased region" description="Polar residues" evidence="7">
    <location>
        <begin position="203"/>
        <end position="217"/>
    </location>
</feature>
<keyword evidence="3 6" id="KW-0547">Nucleotide-binding</keyword>
<protein>
    <submittedName>
        <fullName evidence="9">Kinase-like domain-containing protein</fullName>
    </submittedName>
</protein>
<keyword evidence="5 6" id="KW-0067">ATP-binding</keyword>
<evidence type="ECO:0000256" key="3">
    <source>
        <dbReference type="ARBA" id="ARBA00022741"/>
    </source>
</evidence>
<dbReference type="InterPro" id="IPR027084">
    <property type="entry name" value="Mps1_cat"/>
</dbReference>
<keyword evidence="2" id="KW-0808">Transferase</keyword>
<comment type="caution">
    <text evidence="9">The sequence shown here is derived from an EMBL/GenBank/DDBJ whole genome shotgun (WGS) entry which is preliminary data.</text>
</comment>
<feature type="binding site" evidence="6">
    <location>
        <position position="584"/>
    </location>
    <ligand>
        <name>ATP</name>
        <dbReference type="ChEBI" id="CHEBI:30616"/>
    </ligand>
</feature>
<keyword evidence="10" id="KW-1185">Reference proteome</keyword>
<feature type="compositionally biased region" description="Low complexity" evidence="7">
    <location>
        <begin position="173"/>
        <end position="191"/>
    </location>
</feature>
<dbReference type="InterPro" id="IPR017441">
    <property type="entry name" value="Protein_kinase_ATP_BS"/>
</dbReference>
<dbReference type="Pfam" id="PF00069">
    <property type="entry name" value="Pkinase"/>
    <property type="match status" value="1"/>
</dbReference>
<evidence type="ECO:0000259" key="8">
    <source>
        <dbReference type="PROSITE" id="PS50011"/>
    </source>
</evidence>
<feature type="domain" description="Protein kinase" evidence="8">
    <location>
        <begin position="556"/>
        <end position="849"/>
    </location>
</feature>
<dbReference type="GO" id="GO:0005634">
    <property type="term" value="C:nucleus"/>
    <property type="evidence" value="ECO:0007669"/>
    <property type="project" value="TreeGrafter"/>
</dbReference>
<gene>
    <name evidence="9" type="ORF">C8A05DRAFT_34723</name>
</gene>